<dbReference type="GO" id="GO:0016020">
    <property type="term" value="C:membrane"/>
    <property type="evidence" value="ECO:0007669"/>
    <property type="project" value="InterPro"/>
</dbReference>
<feature type="domain" description="Peptidase C39" evidence="1">
    <location>
        <begin position="55"/>
        <end position="185"/>
    </location>
</feature>
<sequence length="227" mass="25966">MKLKSSLLLSWVLFWILLSAARAGTVEVRVGALGGFFRKRVMSIRERRFAYLVRQRYDLSCGSAALATLLRYYYGLKVTEEAIIKDILRHADPGKIRSWGFSMLDLKLCAERYGFKAAGYKLSPDRLHLLHLPVIVLLDLNGYRHFVVLKGVRGNTVFLADPVYGHRTMPLSQFSRSWNRIFLAVIGPERPLPWKLKALAVPKERIWALEQISIGQLILNQPFSIKP</sequence>
<evidence type="ECO:0000259" key="1">
    <source>
        <dbReference type="PROSITE" id="PS50990"/>
    </source>
</evidence>
<dbReference type="Proteomes" id="UP000886043">
    <property type="component" value="Unassembled WGS sequence"/>
</dbReference>
<dbReference type="Pfam" id="PF03412">
    <property type="entry name" value="Peptidase_C39"/>
    <property type="match status" value="1"/>
</dbReference>
<name>A0A7C3CJZ0_9BACT</name>
<dbReference type="Gene3D" id="3.90.70.10">
    <property type="entry name" value="Cysteine proteinases"/>
    <property type="match status" value="1"/>
</dbReference>
<accession>A0A7C3CJZ0</accession>
<dbReference type="AlphaFoldDB" id="A0A7C3CJZ0"/>
<organism evidence="2">
    <name type="scientific">Thermosulfurimonas dismutans</name>
    <dbReference type="NCBI Taxonomy" id="999894"/>
    <lineage>
        <taxon>Bacteria</taxon>
        <taxon>Pseudomonadati</taxon>
        <taxon>Thermodesulfobacteriota</taxon>
        <taxon>Thermodesulfobacteria</taxon>
        <taxon>Thermodesulfobacteriales</taxon>
        <taxon>Thermodesulfobacteriaceae</taxon>
        <taxon>Thermosulfurimonas</taxon>
    </lineage>
</organism>
<dbReference type="EMBL" id="DRMH01000048">
    <property type="protein sequence ID" value="HFC97611.1"/>
    <property type="molecule type" value="Genomic_DNA"/>
</dbReference>
<comment type="caution">
    <text evidence="2">The sequence shown here is derived from an EMBL/GenBank/DDBJ whole genome shotgun (WGS) entry which is preliminary data.</text>
</comment>
<evidence type="ECO:0000313" key="2">
    <source>
        <dbReference type="EMBL" id="HFC97611.1"/>
    </source>
</evidence>
<dbReference type="GO" id="GO:0006508">
    <property type="term" value="P:proteolysis"/>
    <property type="evidence" value="ECO:0007669"/>
    <property type="project" value="InterPro"/>
</dbReference>
<dbReference type="GO" id="GO:0005524">
    <property type="term" value="F:ATP binding"/>
    <property type="evidence" value="ECO:0007669"/>
    <property type="project" value="InterPro"/>
</dbReference>
<reference evidence="2" key="1">
    <citation type="journal article" date="2020" name="mSystems">
        <title>Genome- and Community-Level Interaction Insights into Carbon Utilization and Element Cycling Functions of Hydrothermarchaeota in Hydrothermal Sediment.</title>
        <authorList>
            <person name="Zhou Z."/>
            <person name="Liu Y."/>
            <person name="Xu W."/>
            <person name="Pan J."/>
            <person name="Luo Z.H."/>
            <person name="Li M."/>
        </authorList>
    </citation>
    <scope>NUCLEOTIDE SEQUENCE [LARGE SCALE GENOMIC DNA]</scope>
    <source>
        <strain evidence="2">HyVt-483</strain>
    </source>
</reference>
<gene>
    <name evidence="2" type="ORF">ENJ40_04010</name>
</gene>
<protein>
    <submittedName>
        <fullName evidence="2">Peptidase C39</fullName>
    </submittedName>
</protein>
<dbReference type="CDD" id="cd02423">
    <property type="entry name" value="Peptidase_C39G"/>
    <property type="match status" value="1"/>
</dbReference>
<dbReference type="PROSITE" id="PS50990">
    <property type="entry name" value="PEPTIDASE_C39"/>
    <property type="match status" value="1"/>
</dbReference>
<dbReference type="GO" id="GO:0008233">
    <property type="term" value="F:peptidase activity"/>
    <property type="evidence" value="ECO:0007669"/>
    <property type="project" value="InterPro"/>
</dbReference>
<dbReference type="InterPro" id="IPR005074">
    <property type="entry name" value="Peptidase_C39"/>
</dbReference>
<proteinExistence type="predicted"/>